<dbReference type="AlphaFoldDB" id="A0A4R6WT55"/>
<dbReference type="OrthoDB" id="697275at2"/>
<protein>
    <submittedName>
        <fullName evidence="1">WG repeat protein</fullName>
    </submittedName>
</protein>
<comment type="caution">
    <text evidence="1">The sequence shown here is derived from an EMBL/GenBank/DDBJ whole genome shotgun (WGS) entry which is preliminary data.</text>
</comment>
<dbReference type="EMBL" id="SNYV01000001">
    <property type="protein sequence ID" value="TDQ82823.1"/>
    <property type="molecule type" value="Genomic_DNA"/>
</dbReference>
<evidence type="ECO:0000313" key="2">
    <source>
        <dbReference type="Proteomes" id="UP000295292"/>
    </source>
</evidence>
<accession>A0A4R6WT55</accession>
<dbReference type="Pfam" id="PF14903">
    <property type="entry name" value="WG_beta_rep"/>
    <property type="match status" value="1"/>
</dbReference>
<dbReference type="InterPro" id="IPR032774">
    <property type="entry name" value="WG_beta_rep"/>
</dbReference>
<gene>
    <name evidence="1" type="ORF">CLV99_0045</name>
</gene>
<sequence length="348" mass="40944">MFIKNKCSIIASILLFWISSVSGQELYYFTDKDSVQLGVKSATEIIVPLGRHRITYEIDFSKPISSSIFELPGSLSKSPPATDNPAMPSATVYNRKGEPLYYTLLFDNGSDYFSEDLQRIIDLDNGKIGFADEEGNIKISPEWDFTAPFNYGYAEVLRDIKKERIDEEHWIVVPNSSSSFKGYVNKNGNLIKPSKTKKHEKDYNLGDGEYLPYPFRYTKDEQDILKRFEEYYEIINDMSLHNYYSSDSKSEVSLQFEIIRRPTTDFPYYKIQGYRSQRTEDDYVFLFNAETQTFHYIDYPYSLDQENIKPMKEYILENLERIIEYDKQRTKHKSAFPFDIDRAYQKWN</sequence>
<dbReference type="RefSeq" id="WP_133582476.1">
    <property type="nucleotide sequence ID" value="NZ_SNYV01000001.1"/>
</dbReference>
<keyword evidence="2" id="KW-1185">Reference proteome</keyword>
<name>A0A4R6WT55_9SPHI</name>
<organism evidence="1 2">
    <name type="scientific">Sphingobacterium yanglingense</name>
    <dbReference type="NCBI Taxonomy" id="1437280"/>
    <lineage>
        <taxon>Bacteria</taxon>
        <taxon>Pseudomonadati</taxon>
        <taxon>Bacteroidota</taxon>
        <taxon>Sphingobacteriia</taxon>
        <taxon>Sphingobacteriales</taxon>
        <taxon>Sphingobacteriaceae</taxon>
        <taxon>Sphingobacterium</taxon>
    </lineage>
</organism>
<reference evidence="1 2" key="1">
    <citation type="submission" date="2019-03" db="EMBL/GenBank/DDBJ databases">
        <title>Genomic Encyclopedia of Archaeal and Bacterial Type Strains, Phase II (KMG-II): from individual species to whole genera.</title>
        <authorList>
            <person name="Goeker M."/>
        </authorList>
    </citation>
    <scope>NUCLEOTIDE SEQUENCE [LARGE SCALE GENOMIC DNA]</scope>
    <source>
        <strain evidence="1 2">DSM 28353</strain>
    </source>
</reference>
<evidence type="ECO:0000313" key="1">
    <source>
        <dbReference type="EMBL" id="TDQ82823.1"/>
    </source>
</evidence>
<proteinExistence type="predicted"/>
<dbReference type="Proteomes" id="UP000295292">
    <property type="component" value="Unassembled WGS sequence"/>
</dbReference>